<proteinExistence type="predicted"/>
<dbReference type="RefSeq" id="WP_029535913.1">
    <property type="nucleotide sequence ID" value="NZ_CP061007.1"/>
</dbReference>
<protein>
    <submittedName>
        <fullName evidence="2">Uncharacterized protein DUF262</fullName>
    </submittedName>
</protein>
<sequence length="369" mass="41954">MRDLQQEIDARRREISTDGYSMSVGEITNLYNDGELDVHPEFQRVYRWTDVQKSSLVESILLGIPIPSVFVAQNQDGTWDVVDGVQRISTLLQLQGALIDDQGTRFDPLVLEGTRYLPALDGKRWKDSDPSRSLTQAQRLDIKRSKIDLKIIKRESSADAKYDLFQRLNSLGTALTAQEIRSCLLIATNREFYAWLNSIRKYPSFVETCALTDRQLEEQYDFELALRFLLISNLAPERLHSMGYIGEFLTSESLELANSDVDLEEIGERFRVTFDMLANAAQDESFRKYDASKGRFTAAFQNTGFEVFGLGIGYHIDAYRNSGVTPDIRKTIIDFWTRGGLGSGFATGKRADERMRITVPTGRDLLKPE</sequence>
<dbReference type="PANTHER" id="PTHR39639:SF1">
    <property type="entry name" value="DUF262 DOMAIN-CONTAINING PROTEIN"/>
    <property type="match status" value="1"/>
</dbReference>
<dbReference type="AlphaFoldDB" id="A0A2N3XRL6"/>
<dbReference type="Proteomes" id="UP000233786">
    <property type="component" value="Unassembled WGS sequence"/>
</dbReference>
<gene>
    <name evidence="2" type="ORF">A8926_0816</name>
</gene>
<keyword evidence="3" id="KW-1185">Reference proteome</keyword>
<name>A0A2N3XRL6_SACSN</name>
<dbReference type="STRING" id="994479.GCA_000194155_06210"/>
<dbReference type="PANTHER" id="PTHR39639">
    <property type="entry name" value="CHROMOSOME 16, WHOLE GENOME SHOTGUN SEQUENCE"/>
    <property type="match status" value="1"/>
</dbReference>
<evidence type="ECO:0000313" key="2">
    <source>
        <dbReference type="EMBL" id="PKW13303.1"/>
    </source>
</evidence>
<evidence type="ECO:0000313" key="3">
    <source>
        <dbReference type="Proteomes" id="UP000233786"/>
    </source>
</evidence>
<accession>A0A2N3XRL6</accession>
<dbReference type="InterPro" id="IPR004919">
    <property type="entry name" value="GmrSD_N"/>
</dbReference>
<dbReference type="EMBL" id="PJNB01000001">
    <property type="protein sequence ID" value="PKW13303.1"/>
    <property type="molecule type" value="Genomic_DNA"/>
</dbReference>
<dbReference type="OrthoDB" id="9787127at2"/>
<evidence type="ECO:0000259" key="1">
    <source>
        <dbReference type="Pfam" id="PF03235"/>
    </source>
</evidence>
<organism evidence="2 3">
    <name type="scientific">Saccharopolyspora spinosa</name>
    <dbReference type="NCBI Taxonomy" id="60894"/>
    <lineage>
        <taxon>Bacteria</taxon>
        <taxon>Bacillati</taxon>
        <taxon>Actinomycetota</taxon>
        <taxon>Actinomycetes</taxon>
        <taxon>Pseudonocardiales</taxon>
        <taxon>Pseudonocardiaceae</taxon>
        <taxon>Saccharopolyspora</taxon>
    </lineage>
</organism>
<feature type="domain" description="GmrSD restriction endonucleases N-terminal" evidence="1">
    <location>
        <begin position="28"/>
        <end position="185"/>
    </location>
</feature>
<comment type="caution">
    <text evidence="2">The sequence shown here is derived from an EMBL/GenBank/DDBJ whole genome shotgun (WGS) entry which is preliminary data.</text>
</comment>
<reference evidence="2" key="1">
    <citation type="submission" date="2017-12" db="EMBL/GenBank/DDBJ databases">
        <title>Sequencing the genomes of 1000 Actinobacteria strains.</title>
        <authorList>
            <person name="Klenk H.-P."/>
        </authorList>
    </citation>
    <scope>NUCLEOTIDE SEQUENCE [LARGE SCALE GENOMIC DNA]</scope>
    <source>
        <strain evidence="2">DSM 44228</strain>
    </source>
</reference>
<dbReference type="Pfam" id="PF03235">
    <property type="entry name" value="GmrSD_N"/>
    <property type="match status" value="1"/>
</dbReference>